<reference evidence="3" key="1">
    <citation type="journal article" date="2017" name="Genome Biol.">
        <title>Comparative genomics reveals high biological diversity and specific adaptations in the industrially and medically important fungal genus Aspergillus.</title>
        <authorList>
            <person name="de Vries R.P."/>
            <person name="Riley R."/>
            <person name="Wiebenga A."/>
            <person name="Aguilar-Osorio G."/>
            <person name="Amillis S."/>
            <person name="Uchima C.A."/>
            <person name="Anderluh G."/>
            <person name="Asadollahi M."/>
            <person name="Askin M."/>
            <person name="Barry K."/>
            <person name="Battaglia E."/>
            <person name="Bayram O."/>
            <person name="Benocci T."/>
            <person name="Braus-Stromeyer S.A."/>
            <person name="Caldana C."/>
            <person name="Canovas D."/>
            <person name="Cerqueira G.C."/>
            <person name="Chen F."/>
            <person name="Chen W."/>
            <person name="Choi C."/>
            <person name="Clum A."/>
            <person name="Dos Santos R.A."/>
            <person name="Damasio A.R."/>
            <person name="Diallinas G."/>
            <person name="Emri T."/>
            <person name="Fekete E."/>
            <person name="Flipphi M."/>
            <person name="Freyberg S."/>
            <person name="Gallo A."/>
            <person name="Gournas C."/>
            <person name="Habgood R."/>
            <person name="Hainaut M."/>
            <person name="Harispe M.L."/>
            <person name="Henrissat B."/>
            <person name="Hilden K.S."/>
            <person name="Hope R."/>
            <person name="Hossain A."/>
            <person name="Karabika E."/>
            <person name="Karaffa L."/>
            <person name="Karanyi Z."/>
            <person name="Krasevec N."/>
            <person name="Kuo A."/>
            <person name="Kusch H."/>
            <person name="LaButti K."/>
            <person name="Lagendijk E.L."/>
            <person name="Lapidus A."/>
            <person name="Levasseur A."/>
            <person name="Lindquist E."/>
            <person name="Lipzen A."/>
            <person name="Logrieco A.F."/>
            <person name="MacCabe A."/>
            <person name="Maekelae M.R."/>
            <person name="Malavazi I."/>
            <person name="Melin P."/>
            <person name="Meyer V."/>
            <person name="Mielnichuk N."/>
            <person name="Miskei M."/>
            <person name="Molnar A.P."/>
            <person name="Mule G."/>
            <person name="Ngan C.Y."/>
            <person name="Orejas M."/>
            <person name="Orosz E."/>
            <person name="Ouedraogo J.P."/>
            <person name="Overkamp K.M."/>
            <person name="Park H.-S."/>
            <person name="Perrone G."/>
            <person name="Piumi F."/>
            <person name="Punt P.J."/>
            <person name="Ram A.F."/>
            <person name="Ramon A."/>
            <person name="Rauscher S."/>
            <person name="Record E."/>
            <person name="Riano-Pachon D.M."/>
            <person name="Robert V."/>
            <person name="Roehrig J."/>
            <person name="Ruller R."/>
            <person name="Salamov A."/>
            <person name="Salih N.S."/>
            <person name="Samson R.A."/>
            <person name="Sandor E."/>
            <person name="Sanguinetti M."/>
            <person name="Schuetze T."/>
            <person name="Sepcic K."/>
            <person name="Shelest E."/>
            <person name="Sherlock G."/>
            <person name="Sophianopoulou V."/>
            <person name="Squina F.M."/>
            <person name="Sun H."/>
            <person name="Susca A."/>
            <person name="Todd R.B."/>
            <person name="Tsang A."/>
            <person name="Unkles S.E."/>
            <person name="van de Wiele N."/>
            <person name="van Rossen-Uffink D."/>
            <person name="Oliveira J.V."/>
            <person name="Vesth T.C."/>
            <person name="Visser J."/>
            <person name="Yu J.-H."/>
            <person name="Zhou M."/>
            <person name="Andersen M.R."/>
            <person name="Archer D.B."/>
            <person name="Baker S.E."/>
            <person name="Benoit I."/>
            <person name="Brakhage A.A."/>
            <person name="Braus G.H."/>
            <person name="Fischer R."/>
            <person name="Frisvad J.C."/>
            <person name="Goldman G.H."/>
            <person name="Houbraken J."/>
            <person name="Oakley B."/>
            <person name="Pocsi I."/>
            <person name="Scazzocchio C."/>
            <person name="Seiboth B."/>
            <person name="vanKuyk P.A."/>
            <person name="Wortman J."/>
            <person name="Dyer P.S."/>
            <person name="Grigoriev I.V."/>
        </authorList>
    </citation>
    <scope>NUCLEOTIDE SEQUENCE [LARGE SCALE GENOMIC DNA]</scope>
    <source>
        <strain evidence="3">CBS 106.47</strain>
    </source>
</reference>
<evidence type="ECO:0000256" key="1">
    <source>
        <dbReference type="SAM" id="SignalP"/>
    </source>
</evidence>
<dbReference type="Proteomes" id="UP000184063">
    <property type="component" value="Unassembled WGS sequence"/>
</dbReference>
<sequence length="79" mass="8346">MKLFSIISTALFVAAVAATPLTNEGEARDSHEVMKREIEIIKRDCPTNSAAACCQNCGATAFFSLDGSSFDSCCKSCGC</sequence>
<keyword evidence="1" id="KW-0732">Signal</keyword>
<name>A0A1M3SZG2_ASPLC</name>
<dbReference type="AlphaFoldDB" id="A0A1M3SZG2"/>
<proteinExistence type="predicted"/>
<protein>
    <recommendedName>
        <fullName evidence="4">Invertebrate defensins family profile domain-containing protein</fullName>
    </recommendedName>
</protein>
<feature type="signal peptide" evidence="1">
    <location>
        <begin position="1"/>
        <end position="18"/>
    </location>
</feature>
<feature type="chain" id="PRO_5012386436" description="Invertebrate defensins family profile domain-containing protein" evidence="1">
    <location>
        <begin position="19"/>
        <end position="79"/>
    </location>
</feature>
<organism evidence="2 3">
    <name type="scientific">Aspergillus luchuensis (strain CBS 106.47)</name>
    <dbReference type="NCBI Taxonomy" id="1137211"/>
    <lineage>
        <taxon>Eukaryota</taxon>
        <taxon>Fungi</taxon>
        <taxon>Dikarya</taxon>
        <taxon>Ascomycota</taxon>
        <taxon>Pezizomycotina</taxon>
        <taxon>Eurotiomycetes</taxon>
        <taxon>Eurotiomycetidae</taxon>
        <taxon>Eurotiales</taxon>
        <taxon>Aspergillaceae</taxon>
        <taxon>Aspergillus</taxon>
        <taxon>Aspergillus subgen. Circumdati</taxon>
    </lineage>
</organism>
<dbReference type="VEuPathDB" id="FungiDB:ASPFODRAFT_54369"/>
<gene>
    <name evidence="2" type="ORF">ASPFODRAFT_54369</name>
</gene>
<dbReference type="EMBL" id="KV878267">
    <property type="protein sequence ID" value="OJZ79882.1"/>
    <property type="molecule type" value="Genomic_DNA"/>
</dbReference>
<accession>A0A1M3SZG2</accession>
<evidence type="ECO:0000313" key="2">
    <source>
        <dbReference type="EMBL" id="OJZ79882.1"/>
    </source>
</evidence>
<evidence type="ECO:0000313" key="3">
    <source>
        <dbReference type="Proteomes" id="UP000184063"/>
    </source>
</evidence>
<evidence type="ECO:0008006" key="4">
    <source>
        <dbReference type="Google" id="ProtNLM"/>
    </source>
</evidence>